<sequence>MPNRWRSYCVFLLSLIGFMGSIACRAQGPAASSTKDGVLTGVVVDPSGATVAAATVHIEGHGIERNITTDSTGRFNLSLPAGSYEVIIVSAGFDPYVGTAKIIGQGTVTNLPASLVIATQTEQVDVAADTSSSTAGADNKSATVLKGDDLKSLSTDDGTFQQEVLALAGGGDPQQPPQVYVDGFSGGQFPPKNSIREIRINQNPFSAEYSELGFGRIEIFTKPGSNKFHGEINTYGNDDVFNARNPYSGTGPQPPYHSVHFYGNVSGPIGKNTSFFTDGSYNDQLNNSIVNATTLDANLQPLAITETVTNPQTTGYFSAKLDRQWSTNNTFTGHYQFNRASLTNSGIGQLVLPSEGYNSSTTTQTLQLSNTQVIGTKMTNEMHFQYIRTRLQQNPTDTSPTIVVQGAFNGGGSPAQQLHDNQDAYEFQEYFSLEHKTHFFRMGGRYRLYREANLATANYNGQYIFPNITAYQITQAGLLNGASDQTIRATCQQTTTSTSPICGGATQLTITGGQTNASVSTGDLSLYAEDEWKPRKDFTVDLGFRFETQSAIPDHVDPAPRIGLAWAVGQTDKRQPFVVLRTGTGLFYDRFKATNLLTTIRENGVAQLSYTLNNPSSDLYPLTKPSLSSLISSPPTIYQVAPNLRSEYTITSGFTAERALGKKGNVSANYLYNRGDHQWLTRNINAPLPGTYIYGDPTSGVRPLGTQQNVYQFAATGTTKSTVFFINGHYQATKRINLFAAYVIPAKKSDASGATSFASNQYDPSVDFGRTATSRHRLFSFASLDLPLGISSYTFFSWQGGVPFNITTGTDLNGDTQFNDRPAFATDLTRPSVVRTRFGNFDTSPLPTQTIIPINYGNSPSFVYWELGLSKHVKFGPRPAPEPLPPGTPAPKTPAPKPDPRYDLSFNFEADNVLNHVNPGVPVGVLGSPFFGQSISLNNPFQGNTTASTAANRLISFGTSFSF</sequence>
<comment type="subcellular location">
    <subcellularLocation>
        <location evidence="1">Cell outer membrane</location>
    </subcellularLocation>
</comment>
<evidence type="ECO:0000256" key="3">
    <source>
        <dbReference type="ARBA" id="ARBA00023237"/>
    </source>
</evidence>
<dbReference type="AlphaFoldDB" id="G8NVV8"/>
<dbReference type="PROSITE" id="PS51257">
    <property type="entry name" value="PROKAR_LIPOPROTEIN"/>
    <property type="match status" value="1"/>
</dbReference>
<evidence type="ECO:0000259" key="6">
    <source>
        <dbReference type="Pfam" id="PF25183"/>
    </source>
</evidence>
<proteinExistence type="predicted"/>
<dbReference type="SUPFAM" id="SSF56935">
    <property type="entry name" value="Porins"/>
    <property type="match status" value="1"/>
</dbReference>
<feature type="compositionally biased region" description="Pro residues" evidence="4">
    <location>
        <begin position="878"/>
        <end position="897"/>
    </location>
</feature>
<keyword evidence="2" id="KW-0472">Membrane</keyword>
<keyword evidence="8" id="KW-1185">Reference proteome</keyword>
<organism evidence="7 8">
    <name type="scientific">Granulicella mallensis (strain ATCC BAA-1857 / DSM 23137 / MP5ACTX8)</name>
    <dbReference type="NCBI Taxonomy" id="682795"/>
    <lineage>
        <taxon>Bacteria</taxon>
        <taxon>Pseudomonadati</taxon>
        <taxon>Acidobacteriota</taxon>
        <taxon>Terriglobia</taxon>
        <taxon>Terriglobales</taxon>
        <taxon>Acidobacteriaceae</taxon>
        <taxon>Granulicella</taxon>
    </lineage>
</organism>
<protein>
    <submittedName>
        <fullName evidence="7">Cna B-type protein</fullName>
    </submittedName>
</protein>
<dbReference type="Gene3D" id="2.40.170.20">
    <property type="entry name" value="TonB-dependent receptor, beta-barrel domain"/>
    <property type="match status" value="1"/>
</dbReference>
<evidence type="ECO:0000256" key="5">
    <source>
        <dbReference type="SAM" id="SignalP"/>
    </source>
</evidence>
<dbReference type="HOGENOM" id="CLU_006298_0_0_0"/>
<dbReference type="SUPFAM" id="SSF49464">
    <property type="entry name" value="Carboxypeptidase regulatory domain-like"/>
    <property type="match status" value="1"/>
</dbReference>
<dbReference type="EMBL" id="CP003130">
    <property type="protein sequence ID" value="AEU38861.1"/>
    <property type="molecule type" value="Genomic_DNA"/>
</dbReference>
<feature type="domain" description="TonB-dependent transporter Oar-like beta-barrel" evidence="6">
    <location>
        <begin position="304"/>
        <end position="552"/>
    </location>
</feature>
<dbReference type="InterPro" id="IPR057601">
    <property type="entry name" value="Oar-like_b-barrel"/>
</dbReference>
<reference evidence="7 8" key="1">
    <citation type="submission" date="2011-11" db="EMBL/GenBank/DDBJ databases">
        <title>Complete sequence of Granulicella mallensis MP5ACTX8.</title>
        <authorList>
            <consortium name="US DOE Joint Genome Institute"/>
            <person name="Lucas S."/>
            <person name="Copeland A."/>
            <person name="Lapidus A."/>
            <person name="Cheng J.-F."/>
            <person name="Goodwin L."/>
            <person name="Pitluck S."/>
            <person name="Peters L."/>
            <person name="Lu M."/>
            <person name="Detter J.C."/>
            <person name="Han C."/>
            <person name="Tapia R."/>
            <person name="Land M."/>
            <person name="Hauser L."/>
            <person name="Kyrpides N."/>
            <person name="Ivanova N."/>
            <person name="Mikhailova N."/>
            <person name="Pagani I."/>
            <person name="Rawat S."/>
            <person name="Mannisto M."/>
            <person name="Haggblom M."/>
            <person name="Woyke T."/>
        </authorList>
    </citation>
    <scope>NUCLEOTIDE SEQUENCE [LARGE SCALE GENOMIC DNA]</scope>
    <source>
        <strain evidence="8">ATCC BAA-1857 / DSM 23137 / MP5ACTX8</strain>
    </source>
</reference>
<dbReference type="Pfam" id="PF13620">
    <property type="entry name" value="CarboxypepD_reg"/>
    <property type="match status" value="1"/>
</dbReference>
<dbReference type="Pfam" id="PF25183">
    <property type="entry name" value="OMP_b-brl_4"/>
    <property type="match status" value="3"/>
</dbReference>
<evidence type="ECO:0000313" key="8">
    <source>
        <dbReference type="Proteomes" id="UP000007113"/>
    </source>
</evidence>
<evidence type="ECO:0000256" key="2">
    <source>
        <dbReference type="ARBA" id="ARBA00023136"/>
    </source>
</evidence>
<dbReference type="eggNOG" id="COG4771">
    <property type="taxonomic scope" value="Bacteria"/>
</dbReference>
<feature type="region of interest" description="Disordered" evidence="4">
    <location>
        <begin position="876"/>
        <end position="901"/>
    </location>
</feature>
<evidence type="ECO:0000256" key="1">
    <source>
        <dbReference type="ARBA" id="ARBA00004442"/>
    </source>
</evidence>
<accession>G8NVV8</accession>
<dbReference type="STRING" id="682795.AciX8_4591"/>
<dbReference type="Gene3D" id="2.60.40.1120">
    <property type="entry name" value="Carboxypeptidase-like, regulatory domain"/>
    <property type="match status" value="1"/>
</dbReference>
<dbReference type="OrthoDB" id="98676at2"/>
<feature type="domain" description="TonB-dependent transporter Oar-like beta-barrel" evidence="6">
    <location>
        <begin position="554"/>
        <end position="875"/>
    </location>
</feature>
<dbReference type="GO" id="GO:0009279">
    <property type="term" value="C:cell outer membrane"/>
    <property type="evidence" value="ECO:0007669"/>
    <property type="project" value="UniProtKB-SubCell"/>
</dbReference>
<name>G8NVV8_GRAMM</name>
<dbReference type="Proteomes" id="UP000007113">
    <property type="component" value="Chromosome"/>
</dbReference>
<evidence type="ECO:0000256" key="4">
    <source>
        <dbReference type="SAM" id="MobiDB-lite"/>
    </source>
</evidence>
<dbReference type="InterPro" id="IPR036942">
    <property type="entry name" value="Beta-barrel_TonB_sf"/>
</dbReference>
<feature type="domain" description="TonB-dependent transporter Oar-like beta-barrel" evidence="6">
    <location>
        <begin position="221"/>
        <end position="276"/>
    </location>
</feature>
<evidence type="ECO:0000313" key="7">
    <source>
        <dbReference type="EMBL" id="AEU38861.1"/>
    </source>
</evidence>
<gene>
    <name evidence="7" type="ordered locus">AciX8_4591</name>
</gene>
<feature type="signal peptide" evidence="5">
    <location>
        <begin position="1"/>
        <end position="26"/>
    </location>
</feature>
<dbReference type="KEGG" id="gma:AciX8_4591"/>
<feature type="chain" id="PRO_5003512419" evidence="5">
    <location>
        <begin position="27"/>
        <end position="963"/>
    </location>
</feature>
<dbReference type="InterPro" id="IPR008969">
    <property type="entry name" value="CarboxyPept-like_regulatory"/>
</dbReference>
<keyword evidence="5" id="KW-0732">Signal</keyword>
<keyword evidence="3" id="KW-0998">Cell outer membrane</keyword>